<dbReference type="InterPro" id="IPR036259">
    <property type="entry name" value="MFS_trans_sf"/>
</dbReference>
<dbReference type="PANTHER" id="PTHR23500">
    <property type="entry name" value="SOLUTE CARRIER FAMILY 2, FACILITATED GLUCOSE TRANSPORTER"/>
    <property type="match status" value="1"/>
</dbReference>
<dbReference type="Proteomes" id="UP000287651">
    <property type="component" value="Unassembled WGS sequence"/>
</dbReference>
<feature type="transmembrane region" description="Helical" evidence="9">
    <location>
        <begin position="314"/>
        <end position="335"/>
    </location>
</feature>
<comment type="subcellular location">
    <subcellularLocation>
        <location evidence="1">Membrane</location>
        <topology evidence="1">Multi-pass membrane protein</topology>
    </subcellularLocation>
</comment>
<evidence type="ECO:0000313" key="12">
    <source>
        <dbReference type="Proteomes" id="UP000287651"/>
    </source>
</evidence>
<evidence type="ECO:0000256" key="4">
    <source>
        <dbReference type="ARBA" id="ARBA00022597"/>
    </source>
</evidence>
<keyword evidence="4" id="KW-0762">Sugar transport</keyword>
<accession>A0A427B3P7</accession>
<keyword evidence="3" id="KW-0813">Transport</keyword>
<organism evidence="11 12">
    <name type="scientific">Ensete ventricosum</name>
    <name type="common">Abyssinian banana</name>
    <name type="synonym">Musa ensete</name>
    <dbReference type="NCBI Taxonomy" id="4639"/>
    <lineage>
        <taxon>Eukaryota</taxon>
        <taxon>Viridiplantae</taxon>
        <taxon>Streptophyta</taxon>
        <taxon>Embryophyta</taxon>
        <taxon>Tracheophyta</taxon>
        <taxon>Spermatophyta</taxon>
        <taxon>Magnoliopsida</taxon>
        <taxon>Liliopsida</taxon>
        <taxon>Zingiberales</taxon>
        <taxon>Musaceae</taxon>
        <taxon>Ensete</taxon>
    </lineage>
</organism>
<evidence type="ECO:0000256" key="2">
    <source>
        <dbReference type="ARBA" id="ARBA00010992"/>
    </source>
</evidence>
<feature type="transmembrane region" description="Helical" evidence="9">
    <location>
        <begin position="174"/>
        <end position="193"/>
    </location>
</feature>
<evidence type="ECO:0000256" key="8">
    <source>
        <dbReference type="ARBA" id="ARBA00023136"/>
    </source>
</evidence>
<evidence type="ECO:0000256" key="3">
    <source>
        <dbReference type="ARBA" id="ARBA00022448"/>
    </source>
</evidence>
<sequence>IILLGALFIPDTPSSLVQRRKLDDARAALRRVRGPAADVEAELKDIERSVEESSKMEDGAFRRLVRRRYRPYLVMAVAIPLFQQLTGIIVIAFFSPVLFRTVGFGSDTALMSAVILGAVNLASIIVSTFVVDRYGRKLLFMVGGAQMILFQVSVAWILGAQIGSDGRAALPRGYAVAVLVLMCGYSAGFGWSWGPLSWIIPSEIFPVEIRSAGQSISVAINLGLTFVQTQTFLAMLCRFKQGTFAFYAAWVVVMTAFVAFLLPETKGVPLEFMSELWRRHWYWGRFLVDEREHGLPHRLSPAVLRRPLDAKGSVMLLVGVTFLVGMAIDAAVVNIEMLILGRLLLGVGVGFINQTASTKWRGVITTGVQLFRAIGVVAANVTNYGTSHISTRGWRPFKYGTFVFYAAWIVVMTAFVAVFLPETKRVPLEPWMRAIVVALHILVNPFLTASRPVHCQAHLDKSFAEHISASPLLTTSQLVLAEHILARPLLSASRLVLAEYISLSPLSSTSRLVLVDASHQSIANYVSTSPYCAYLG</sequence>
<evidence type="ECO:0000256" key="7">
    <source>
        <dbReference type="ARBA" id="ARBA00022989"/>
    </source>
</evidence>
<protein>
    <recommendedName>
        <fullName evidence="10">Major facilitator superfamily (MFS) profile domain-containing protein</fullName>
    </recommendedName>
</protein>
<dbReference type="Pfam" id="PF00083">
    <property type="entry name" value="Sugar_tr"/>
    <property type="match status" value="2"/>
</dbReference>
<keyword evidence="8 9" id="KW-0472">Membrane</keyword>
<comment type="caution">
    <text evidence="11">The sequence shown here is derived from an EMBL/GenBank/DDBJ whole genome shotgun (WGS) entry which is preliminary data.</text>
</comment>
<dbReference type="GO" id="GO:0016020">
    <property type="term" value="C:membrane"/>
    <property type="evidence" value="ECO:0007669"/>
    <property type="project" value="UniProtKB-SubCell"/>
</dbReference>
<feature type="transmembrane region" description="Helical" evidence="9">
    <location>
        <begin position="244"/>
        <end position="262"/>
    </location>
</feature>
<dbReference type="PROSITE" id="PS50850">
    <property type="entry name" value="MFS"/>
    <property type="match status" value="1"/>
</dbReference>
<keyword evidence="5 9" id="KW-0812">Transmembrane</keyword>
<evidence type="ECO:0000313" key="11">
    <source>
        <dbReference type="EMBL" id="RRT83077.1"/>
    </source>
</evidence>
<comment type="similarity">
    <text evidence="2">Belongs to the major facilitator superfamily. Sugar transporter (TC 2.A.1.1) family.</text>
</comment>
<feature type="transmembrane region" description="Helical" evidence="9">
    <location>
        <begin position="109"/>
        <end position="131"/>
    </location>
</feature>
<dbReference type="GO" id="GO:0015144">
    <property type="term" value="F:carbohydrate transmembrane transporter activity"/>
    <property type="evidence" value="ECO:0007669"/>
    <property type="project" value="InterPro"/>
</dbReference>
<dbReference type="InterPro" id="IPR020846">
    <property type="entry name" value="MFS_dom"/>
</dbReference>
<dbReference type="InterPro" id="IPR045262">
    <property type="entry name" value="STP/PLT_plant"/>
</dbReference>
<reference evidence="11 12" key="1">
    <citation type="journal article" date="2014" name="Agronomy (Basel)">
        <title>A Draft Genome Sequence for Ensete ventricosum, the Drought-Tolerant Tree Against Hunger.</title>
        <authorList>
            <person name="Harrison J."/>
            <person name="Moore K.A."/>
            <person name="Paszkiewicz K."/>
            <person name="Jones T."/>
            <person name="Grant M."/>
            <person name="Ambacheew D."/>
            <person name="Muzemil S."/>
            <person name="Studholme D.J."/>
        </authorList>
    </citation>
    <scope>NUCLEOTIDE SEQUENCE [LARGE SCALE GENOMIC DNA]</scope>
</reference>
<feature type="transmembrane region" description="Helical" evidence="9">
    <location>
        <begin position="399"/>
        <end position="419"/>
    </location>
</feature>
<feature type="transmembrane region" description="Helical" evidence="9">
    <location>
        <begin position="72"/>
        <end position="97"/>
    </location>
</feature>
<evidence type="ECO:0000256" key="1">
    <source>
        <dbReference type="ARBA" id="ARBA00004141"/>
    </source>
</evidence>
<dbReference type="Gene3D" id="1.20.1250.20">
    <property type="entry name" value="MFS general substrate transporter like domains"/>
    <property type="match status" value="2"/>
</dbReference>
<evidence type="ECO:0000256" key="9">
    <source>
        <dbReference type="SAM" id="Phobius"/>
    </source>
</evidence>
<feature type="transmembrane region" description="Helical" evidence="9">
    <location>
        <begin position="138"/>
        <end position="162"/>
    </location>
</feature>
<keyword evidence="6" id="KW-0769">Symport</keyword>
<dbReference type="InterPro" id="IPR005828">
    <property type="entry name" value="MFS_sugar_transport-like"/>
</dbReference>
<keyword evidence="7 9" id="KW-1133">Transmembrane helix</keyword>
<dbReference type="SUPFAM" id="SSF103473">
    <property type="entry name" value="MFS general substrate transporter"/>
    <property type="match status" value="2"/>
</dbReference>
<dbReference type="AlphaFoldDB" id="A0A427B3P7"/>
<dbReference type="PANTHER" id="PTHR23500:SF44">
    <property type="entry name" value="SUGAR TRANSPORT PROTEIN 5"/>
    <property type="match status" value="1"/>
</dbReference>
<evidence type="ECO:0000256" key="6">
    <source>
        <dbReference type="ARBA" id="ARBA00022847"/>
    </source>
</evidence>
<evidence type="ECO:0000259" key="10">
    <source>
        <dbReference type="PROSITE" id="PS50850"/>
    </source>
</evidence>
<dbReference type="PRINTS" id="PR00171">
    <property type="entry name" value="SUGRTRNSPORT"/>
</dbReference>
<feature type="transmembrane region" description="Helical" evidence="9">
    <location>
        <begin position="431"/>
        <end position="449"/>
    </location>
</feature>
<feature type="domain" description="Major facilitator superfamily (MFS) profile" evidence="10">
    <location>
        <begin position="1"/>
        <end position="266"/>
    </location>
</feature>
<name>A0A427B3P7_ENSVE</name>
<feature type="non-terminal residue" evidence="11">
    <location>
        <position position="1"/>
    </location>
</feature>
<evidence type="ECO:0000256" key="5">
    <source>
        <dbReference type="ARBA" id="ARBA00022692"/>
    </source>
</evidence>
<proteinExistence type="inferred from homology"/>
<dbReference type="EMBL" id="AMZH03000564">
    <property type="protein sequence ID" value="RRT83077.1"/>
    <property type="molecule type" value="Genomic_DNA"/>
</dbReference>
<gene>
    <name evidence="11" type="ORF">B296_00015710</name>
</gene>
<dbReference type="GO" id="GO:0015293">
    <property type="term" value="F:symporter activity"/>
    <property type="evidence" value="ECO:0007669"/>
    <property type="project" value="UniProtKB-KW"/>
</dbReference>
<dbReference type="InterPro" id="IPR003663">
    <property type="entry name" value="Sugar/inositol_transpt"/>
</dbReference>